<dbReference type="AlphaFoldDB" id="A0AAD6CVA0"/>
<evidence type="ECO:0000256" key="1">
    <source>
        <dbReference type="ARBA" id="ARBA00001946"/>
    </source>
</evidence>
<gene>
    <name evidence="7" type="ORF">N7494_008061</name>
</gene>
<reference evidence="7 8" key="1">
    <citation type="journal article" date="2023" name="IMA Fungus">
        <title>Comparative genomic study of the Penicillium genus elucidates a diverse pangenome and 15 lateral gene transfer events.</title>
        <authorList>
            <person name="Petersen C."/>
            <person name="Sorensen T."/>
            <person name="Nielsen M.R."/>
            <person name="Sondergaard T.E."/>
            <person name="Sorensen J.L."/>
            <person name="Fitzpatrick D.A."/>
            <person name="Frisvad J.C."/>
            <person name="Nielsen K.L."/>
        </authorList>
    </citation>
    <scope>NUCLEOTIDE SEQUENCE [LARGE SCALE GENOMIC DNA]</scope>
    <source>
        <strain evidence="7 8">IBT 35679</strain>
    </source>
</reference>
<comment type="cofactor">
    <cofactor evidence="1">
        <name>Mg(2+)</name>
        <dbReference type="ChEBI" id="CHEBI:18420"/>
    </cofactor>
</comment>
<evidence type="ECO:0000256" key="3">
    <source>
        <dbReference type="ARBA" id="ARBA00022692"/>
    </source>
</evidence>
<dbReference type="InterPro" id="IPR050475">
    <property type="entry name" value="Prenyltransferase_related"/>
</dbReference>
<dbReference type="GO" id="GO:0016020">
    <property type="term" value="C:membrane"/>
    <property type="evidence" value="ECO:0007669"/>
    <property type="project" value="UniProtKB-SubCell"/>
</dbReference>
<dbReference type="InterPro" id="IPR000537">
    <property type="entry name" value="UbiA_prenyltransferase"/>
</dbReference>
<dbReference type="GO" id="GO:0016765">
    <property type="term" value="F:transferase activity, transferring alkyl or aryl (other than methyl) groups"/>
    <property type="evidence" value="ECO:0007669"/>
    <property type="project" value="InterPro"/>
</dbReference>
<organism evidence="7 8">
    <name type="scientific">Penicillium frequentans</name>
    <dbReference type="NCBI Taxonomy" id="3151616"/>
    <lineage>
        <taxon>Eukaryota</taxon>
        <taxon>Fungi</taxon>
        <taxon>Dikarya</taxon>
        <taxon>Ascomycota</taxon>
        <taxon>Pezizomycotina</taxon>
        <taxon>Eurotiomycetes</taxon>
        <taxon>Eurotiomycetidae</taxon>
        <taxon>Eurotiales</taxon>
        <taxon>Aspergillaceae</taxon>
        <taxon>Penicillium</taxon>
    </lineage>
</organism>
<accession>A0AAD6CVA0</accession>
<dbReference type="CDD" id="cd13965">
    <property type="entry name" value="PT_UbiA_3"/>
    <property type="match status" value="1"/>
</dbReference>
<feature type="transmembrane region" description="Helical" evidence="6">
    <location>
        <begin position="228"/>
        <end position="248"/>
    </location>
</feature>
<keyword evidence="4 6" id="KW-1133">Transmembrane helix</keyword>
<keyword evidence="8" id="KW-1185">Reference proteome</keyword>
<evidence type="ECO:0008006" key="9">
    <source>
        <dbReference type="Google" id="ProtNLM"/>
    </source>
</evidence>
<dbReference type="Proteomes" id="UP001220324">
    <property type="component" value="Unassembled WGS sequence"/>
</dbReference>
<dbReference type="InterPro" id="IPR044878">
    <property type="entry name" value="UbiA_sf"/>
</dbReference>
<comment type="caution">
    <text evidence="7">The sequence shown here is derived from an EMBL/GenBank/DDBJ whole genome shotgun (WGS) entry which is preliminary data.</text>
</comment>
<sequence>MEAKKPFSFVQNFISATLAEKSITKGLLGDNLTAHCGIALTSFSTRLYYLGVVPEQFKSLFPDMVLAIIAFAYTFDIANQAFSVEEDMINKPHRPIPSGQMSQEGAYIRWALSWLLFPTIIYLNVGPVAAASLLSWEAWTFLFYVWPKFDNWIARNTFTAVGAVIQLRLIDAVLAHHVPTFEIDSSLGYVIFSWLFMTIHIQEFHDIEGDRKAGRQTLPLLLSSRGQVWLRVGTAIIMITATLARVTLTGHRCSSMHSVCFLGLCLLLSTLVLSVRLVMLRHKEADKITYKYLYFLATYLMLLFHAHGEARSG</sequence>
<protein>
    <recommendedName>
        <fullName evidence="9">Digeranylgeranylglyceryl phosphate synthase</fullName>
    </recommendedName>
</protein>
<dbReference type="EMBL" id="JAQIZZ010000006">
    <property type="protein sequence ID" value="KAJ5538582.1"/>
    <property type="molecule type" value="Genomic_DNA"/>
</dbReference>
<dbReference type="Pfam" id="PF01040">
    <property type="entry name" value="UbiA"/>
    <property type="match status" value="1"/>
</dbReference>
<feature type="transmembrane region" description="Helical" evidence="6">
    <location>
        <begin position="290"/>
        <end position="308"/>
    </location>
</feature>
<evidence type="ECO:0000313" key="7">
    <source>
        <dbReference type="EMBL" id="KAJ5538582.1"/>
    </source>
</evidence>
<evidence type="ECO:0000256" key="5">
    <source>
        <dbReference type="ARBA" id="ARBA00023136"/>
    </source>
</evidence>
<comment type="subcellular location">
    <subcellularLocation>
        <location evidence="2">Membrane</location>
        <topology evidence="2">Multi-pass membrane protein</topology>
    </subcellularLocation>
</comment>
<feature type="transmembrane region" description="Helical" evidence="6">
    <location>
        <begin position="254"/>
        <end position="278"/>
    </location>
</feature>
<keyword evidence="3 6" id="KW-0812">Transmembrane</keyword>
<proteinExistence type="predicted"/>
<keyword evidence="5 6" id="KW-0472">Membrane</keyword>
<name>A0AAD6CVA0_9EURO</name>
<dbReference type="PANTHER" id="PTHR42723">
    <property type="entry name" value="CHLOROPHYLL SYNTHASE"/>
    <property type="match status" value="1"/>
</dbReference>
<dbReference type="PANTHER" id="PTHR42723:SF1">
    <property type="entry name" value="CHLOROPHYLL SYNTHASE, CHLOROPLASTIC"/>
    <property type="match status" value="1"/>
</dbReference>
<dbReference type="Gene3D" id="1.10.357.140">
    <property type="entry name" value="UbiA prenyltransferase"/>
    <property type="match status" value="1"/>
</dbReference>
<evidence type="ECO:0000256" key="2">
    <source>
        <dbReference type="ARBA" id="ARBA00004141"/>
    </source>
</evidence>
<evidence type="ECO:0000256" key="6">
    <source>
        <dbReference type="SAM" id="Phobius"/>
    </source>
</evidence>
<evidence type="ECO:0000256" key="4">
    <source>
        <dbReference type="ARBA" id="ARBA00022989"/>
    </source>
</evidence>
<dbReference type="Gene3D" id="1.20.120.1780">
    <property type="entry name" value="UbiA prenyltransferase"/>
    <property type="match status" value="1"/>
</dbReference>
<evidence type="ECO:0000313" key="8">
    <source>
        <dbReference type="Proteomes" id="UP001220324"/>
    </source>
</evidence>